<evidence type="ECO:0000256" key="5">
    <source>
        <dbReference type="SAM" id="Phobius"/>
    </source>
</evidence>
<protein>
    <submittedName>
        <fullName evidence="7">MauE/DoxX family redox-associated membrane protein</fullName>
    </submittedName>
</protein>
<comment type="caution">
    <text evidence="7">The sequence shown here is derived from an EMBL/GenBank/DDBJ whole genome shotgun (WGS) entry which is preliminary data.</text>
</comment>
<sequence>LAALFLYTGTSKIIAWQETYHSLRNQVFAPWMVEIIFYTLPPIELITAFLLVIPKWRLRGIYLSLLMMAAFTAYIAIVMTGIFGRIPCTCGGVVSKLTWSQHLMFNLTFLSISLLAAYLCNHSPPHIQKHKVNLQK</sequence>
<comment type="subcellular location">
    <subcellularLocation>
        <location evidence="1">Membrane</location>
        <topology evidence="1">Multi-pass membrane protein</topology>
    </subcellularLocation>
</comment>
<evidence type="ECO:0000256" key="1">
    <source>
        <dbReference type="ARBA" id="ARBA00004141"/>
    </source>
</evidence>
<evidence type="ECO:0000256" key="4">
    <source>
        <dbReference type="ARBA" id="ARBA00023136"/>
    </source>
</evidence>
<evidence type="ECO:0000256" key="3">
    <source>
        <dbReference type="ARBA" id="ARBA00022989"/>
    </source>
</evidence>
<evidence type="ECO:0000313" key="8">
    <source>
        <dbReference type="Proteomes" id="UP001597361"/>
    </source>
</evidence>
<proteinExistence type="predicted"/>
<dbReference type="EMBL" id="JBHUHR010000032">
    <property type="protein sequence ID" value="MFD2035478.1"/>
    <property type="molecule type" value="Genomic_DNA"/>
</dbReference>
<dbReference type="InterPro" id="IPR009908">
    <property type="entry name" value="Methylamine_util_MauE"/>
</dbReference>
<feature type="non-terminal residue" evidence="7">
    <location>
        <position position="1"/>
    </location>
</feature>
<gene>
    <name evidence="7" type="ORF">ACFSKL_11790</name>
</gene>
<dbReference type="Pfam" id="PF07291">
    <property type="entry name" value="MauE"/>
    <property type="match status" value="1"/>
</dbReference>
<evidence type="ECO:0000256" key="2">
    <source>
        <dbReference type="ARBA" id="ARBA00022692"/>
    </source>
</evidence>
<keyword evidence="8" id="KW-1185">Reference proteome</keyword>
<accession>A0ABW4VL71</accession>
<name>A0ABW4VL71_9BACT</name>
<feature type="domain" description="Methylamine utilisation protein MauE" evidence="6">
    <location>
        <begin position="1"/>
        <end position="118"/>
    </location>
</feature>
<evidence type="ECO:0000259" key="6">
    <source>
        <dbReference type="Pfam" id="PF07291"/>
    </source>
</evidence>
<organism evidence="7 8">
    <name type="scientific">Belliella marina</name>
    <dbReference type="NCBI Taxonomy" id="1644146"/>
    <lineage>
        <taxon>Bacteria</taxon>
        <taxon>Pseudomonadati</taxon>
        <taxon>Bacteroidota</taxon>
        <taxon>Cytophagia</taxon>
        <taxon>Cytophagales</taxon>
        <taxon>Cyclobacteriaceae</taxon>
        <taxon>Belliella</taxon>
    </lineage>
</organism>
<reference evidence="8" key="1">
    <citation type="journal article" date="2019" name="Int. J. Syst. Evol. Microbiol.">
        <title>The Global Catalogue of Microorganisms (GCM) 10K type strain sequencing project: providing services to taxonomists for standard genome sequencing and annotation.</title>
        <authorList>
            <consortium name="The Broad Institute Genomics Platform"/>
            <consortium name="The Broad Institute Genome Sequencing Center for Infectious Disease"/>
            <person name="Wu L."/>
            <person name="Ma J."/>
        </authorList>
    </citation>
    <scope>NUCLEOTIDE SEQUENCE [LARGE SCALE GENOMIC DNA]</scope>
    <source>
        <strain evidence="8">CGMCC 1.15180</strain>
    </source>
</reference>
<feature type="transmembrane region" description="Helical" evidence="5">
    <location>
        <begin position="35"/>
        <end position="53"/>
    </location>
</feature>
<keyword evidence="4 5" id="KW-0472">Membrane</keyword>
<keyword evidence="2 5" id="KW-0812">Transmembrane</keyword>
<feature type="transmembrane region" description="Helical" evidence="5">
    <location>
        <begin position="103"/>
        <end position="121"/>
    </location>
</feature>
<dbReference type="Proteomes" id="UP001597361">
    <property type="component" value="Unassembled WGS sequence"/>
</dbReference>
<feature type="transmembrane region" description="Helical" evidence="5">
    <location>
        <begin position="60"/>
        <end position="83"/>
    </location>
</feature>
<evidence type="ECO:0000313" key="7">
    <source>
        <dbReference type="EMBL" id="MFD2035478.1"/>
    </source>
</evidence>
<keyword evidence="3 5" id="KW-1133">Transmembrane helix</keyword>
<dbReference type="RefSeq" id="WP_376886444.1">
    <property type="nucleotide sequence ID" value="NZ_JBHUHR010000032.1"/>
</dbReference>